<accession>A0ACB8SK64</accession>
<reference evidence="1" key="1">
    <citation type="submission" date="2021-03" db="EMBL/GenBank/DDBJ databases">
        <authorList>
            <consortium name="DOE Joint Genome Institute"/>
            <person name="Ahrendt S."/>
            <person name="Looney B.P."/>
            <person name="Miyauchi S."/>
            <person name="Morin E."/>
            <person name="Drula E."/>
            <person name="Courty P.E."/>
            <person name="Chicoki N."/>
            <person name="Fauchery L."/>
            <person name="Kohler A."/>
            <person name="Kuo A."/>
            <person name="Labutti K."/>
            <person name="Pangilinan J."/>
            <person name="Lipzen A."/>
            <person name="Riley R."/>
            <person name="Andreopoulos W."/>
            <person name="He G."/>
            <person name="Johnson J."/>
            <person name="Barry K.W."/>
            <person name="Grigoriev I.V."/>
            <person name="Nagy L."/>
            <person name="Hibbett D."/>
            <person name="Henrissat B."/>
            <person name="Matheny P.B."/>
            <person name="Labbe J."/>
            <person name="Martin F."/>
        </authorList>
    </citation>
    <scope>NUCLEOTIDE SEQUENCE</scope>
    <source>
        <strain evidence="1">HHB10654</strain>
    </source>
</reference>
<evidence type="ECO:0000313" key="2">
    <source>
        <dbReference type="Proteomes" id="UP000814140"/>
    </source>
</evidence>
<evidence type="ECO:0000313" key="1">
    <source>
        <dbReference type="EMBL" id="KAI0056485.1"/>
    </source>
</evidence>
<name>A0ACB8SK64_9AGAM</name>
<gene>
    <name evidence="1" type="ORF">BV25DRAFT_1569212</name>
</gene>
<proteinExistence type="predicted"/>
<dbReference type="EMBL" id="MU277263">
    <property type="protein sequence ID" value="KAI0056485.1"/>
    <property type="molecule type" value="Genomic_DNA"/>
</dbReference>
<comment type="caution">
    <text evidence="1">The sequence shown here is derived from an EMBL/GenBank/DDBJ whole genome shotgun (WGS) entry which is preliminary data.</text>
</comment>
<dbReference type="Proteomes" id="UP000814140">
    <property type="component" value="Unassembled WGS sequence"/>
</dbReference>
<reference evidence="1" key="2">
    <citation type="journal article" date="2022" name="New Phytol.">
        <title>Evolutionary transition to the ectomycorrhizal habit in the genomes of a hyperdiverse lineage of mushroom-forming fungi.</title>
        <authorList>
            <person name="Looney B."/>
            <person name="Miyauchi S."/>
            <person name="Morin E."/>
            <person name="Drula E."/>
            <person name="Courty P.E."/>
            <person name="Kohler A."/>
            <person name="Kuo A."/>
            <person name="LaButti K."/>
            <person name="Pangilinan J."/>
            <person name="Lipzen A."/>
            <person name="Riley R."/>
            <person name="Andreopoulos W."/>
            <person name="He G."/>
            <person name="Johnson J."/>
            <person name="Nolan M."/>
            <person name="Tritt A."/>
            <person name="Barry K.W."/>
            <person name="Grigoriev I.V."/>
            <person name="Nagy L.G."/>
            <person name="Hibbett D."/>
            <person name="Henrissat B."/>
            <person name="Matheny P.B."/>
            <person name="Labbe J."/>
            <person name="Martin F.M."/>
        </authorList>
    </citation>
    <scope>NUCLEOTIDE SEQUENCE</scope>
    <source>
        <strain evidence="1">HHB10654</strain>
    </source>
</reference>
<protein>
    <submittedName>
        <fullName evidence="1">Uncharacterized protein</fullName>
    </submittedName>
</protein>
<sequence>MRNAGFRLYRRHACEVNSNPSTRSHSNKLIFILMKQYRRPRASQSVEGARCFPDPPCPMSIGLLPPPATLRGVHHVVRDSVPYPLFTSEIKYKVFAPSSFLAGHYVCSAPRTRSCRRRSQSAARAYGVRTHASAPRPAASISNRRVVAGAGATTGVKTDEGPGFPPSDGQPDPDGIKKGCGPSLGRASWSPGSCRLPPCHRRCQFGSRCGCVAVAACKAQYVKHPWRDALPECMTVSAPSESSPSAPRA</sequence>
<organism evidence="1 2">
    <name type="scientific">Artomyces pyxidatus</name>
    <dbReference type="NCBI Taxonomy" id="48021"/>
    <lineage>
        <taxon>Eukaryota</taxon>
        <taxon>Fungi</taxon>
        <taxon>Dikarya</taxon>
        <taxon>Basidiomycota</taxon>
        <taxon>Agaricomycotina</taxon>
        <taxon>Agaricomycetes</taxon>
        <taxon>Russulales</taxon>
        <taxon>Auriscalpiaceae</taxon>
        <taxon>Artomyces</taxon>
    </lineage>
</organism>
<keyword evidence="2" id="KW-1185">Reference proteome</keyword>